<dbReference type="InterPro" id="IPR005624">
    <property type="entry name" value="PduO/GlcC-like"/>
</dbReference>
<dbReference type="Pfam" id="PF03928">
    <property type="entry name" value="HbpS-like"/>
    <property type="match status" value="1"/>
</dbReference>
<keyword evidence="3" id="KW-1185">Reference proteome</keyword>
<accession>A0A9P7FTG1</accession>
<evidence type="ECO:0000313" key="2">
    <source>
        <dbReference type="EMBL" id="KAG5635928.1"/>
    </source>
</evidence>
<evidence type="ECO:0000256" key="1">
    <source>
        <dbReference type="SAM" id="MobiDB-lite"/>
    </source>
</evidence>
<dbReference type="OrthoDB" id="2209940at2759"/>
<comment type="caution">
    <text evidence="2">The sequence shown here is derived from an EMBL/GenBank/DDBJ whole genome shotgun (WGS) entry which is preliminary data.</text>
</comment>
<dbReference type="SUPFAM" id="SSF143744">
    <property type="entry name" value="GlcG-like"/>
    <property type="match status" value="1"/>
</dbReference>
<dbReference type="GO" id="GO:0072380">
    <property type="term" value="C:TRC complex"/>
    <property type="evidence" value="ECO:0007669"/>
    <property type="project" value="TreeGrafter"/>
</dbReference>
<protein>
    <submittedName>
        <fullName evidence="2">Uncharacterized protein</fullName>
    </submittedName>
</protein>
<sequence>MPEHEKRELAELQEQETRLALNAFTSSTVWDLGCTLRALAVRDYPEQAAYISITHASGTPLFLAHTSDSVSPAYAAEADAMLASVKRWQISSWRRQRLLMLGERSADYEKAEARAAEYSLKGGGWPIRVRGIVGVVAVVVVLGLYPVATENKTFGKDNLKGLNPLKYDRQIDVNHELVVKALELVLEKQQQGPVDDVGFYRNPKIGLKPPPSPTATVHSKTPSIFGL</sequence>
<dbReference type="Gene3D" id="3.30.450.150">
    <property type="entry name" value="Haem-degrading domain"/>
    <property type="match status" value="1"/>
</dbReference>
<dbReference type="GO" id="GO:0006620">
    <property type="term" value="P:post-translational protein targeting to endoplasmic reticulum membrane"/>
    <property type="evidence" value="ECO:0007669"/>
    <property type="project" value="TreeGrafter"/>
</dbReference>
<dbReference type="PANTHER" id="PTHR28255">
    <property type="match status" value="1"/>
</dbReference>
<dbReference type="Proteomes" id="UP000717328">
    <property type="component" value="Unassembled WGS sequence"/>
</dbReference>
<dbReference type="InterPro" id="IPR038084">
    <property type="entry name" value="PduO/GlcC-like_sf"/>
</dbReference>
<organism evidence="2 3">
    <name type="scientific">Sphagnurus paluster</name>
    <dbReference type="NCBI Taxonomy" id="117069"/>
    <lineage>
        <taxon>Eukaryota</taxon>
        <taxon>Fungi</taxon>
        <taxon>Dikarya</taxon>
        <taxon>Basidiomycota</taxon>
        <taxon>Agaricomycotina</taxon>
        <taxon>Agaricomycetes</taxon>
        <taxon>Agaricomycetidae</taxon>
        <taxon>Agaricales</taxon>
        <taxon>Tricholomatineae</taxon>
        <taxon>Lyophyllaceae</taxon>
        <taxon>Sphagnurus</taxon>
    </lineage>
</organism>
<dbReference type="AlphaFoldDB" id="A0A9P7FTG1"/>
<proteinExistence type="predicted"/>
<evidence type="ECO:0000313" key="3">
    <source>
        <dbReference type="Proteomes" id="UP000717328"/>
    </source>
</evidence>
<dbReference type="PANTHER" id="PTHR28255:SF1">
    <property type="entry name" value="UPF0303 PROTEIN YBR137W"/>
    <property type="match status" value="1"/>
</dbReference>
<reference evidence="2" key="1">
    <citation type="submission" date="2021-02" db="EMBL/GenBank/DDBJ databases">
        <authorList>
            <person name="Nieuwenhuis M."/>
            <person name="Van De Peppel L.J.J."/>
        </authorList>
    </citation>
    <scope>NUCLEOTIDE SEQUENCE</scope>
    <source>
        <strain evidence="2">D49</strain>
    </source>
</reference>
<gene>
    <name evidence="2" type="ORF">H0H81_009641</name>
</gene>
<reference evidence="2" key="2">
    <citation type="submission" date="2021-10" db="EMBL/GenBank/DDBJ databases">
        <title>Phylogenomics reveals ancestral predisposition of the termite-cultivated fungus Termitomyces towards a domesticated lifestyle.</title>
        <authorList>
            <person name="Auxier B."/>
            <person name="Grum-Grzhimaylo A."/>
            <person name="Cardenas M.E."/>
            <person name="Lodge J.D."/>
            <person name="Laessoe T."/>
            <person name="Pedersen O."/>
            <person name="Smith M.E."/>
            <person name="Kuyper T.W."/>
            <person name="Franco-Molano E.A."/>
            <person name="Baroni T.J."/>
            <person name="Aanen D.K."/>
        </authorList>
    </citation>
    <scope>NUCLEOTIDE SEQUENCE</scope>
    <source>
        <strain evidence="2">D49</strain>
    </source>
</reference>
<dbReference type="InterPro" id="IPR010371">
    <property type="entry name" value="YBR137W-like"/>
</dbReference>
<feature type="compositionally biased region" description="Polar residues" evidence="1">
    <location>
        <begin position="214"/>
        <end position="227"/>
    </location>
</feature>
<dbReference type="EMBL" id="JABCKI010006000">
    <property type="protein sequence ID" value="KAG5635928.1"/>
    <property type="molecule type" value="Genomic_DNA"/>
</dbReference>
<feature type="region of interest" description="Disordered" evidence="1">
    <location>
        <begin position="208"/>
        <end position="227"/>
    </location>
</feature>
<name>A0A9P7FTG1_9AGAR</name>